<dbReference type="RefSeq" id="WP_026815388.1">
    <property type="nucleotide sequence ID" value="NZ_BMWP01000036.1"/>
</dbReference>
<sequence>MKKSKHNIEFFLENPDFVLWVKNPKGNRNVFWKTWLENHPHDRETIHNTIIFLNRINFATSEVSQIRKEKILGNILKNSPNSLNHHKRNFIEKANWLQPLILRTAAVVLLFLGVSLFFLNNFHDAGSIISEPTITKSSGNGEKVTFFLPDSTKVILNSKSTLKYPAHFSQNTREVTLLGEAYFDVQFDSIKQFLVKSGNITTKVHGTSFSINSYGGEEPISVALERGLVSVHSQIANLNTTKFDISPGEKIIIDQDFDKSIISTFDYESEFGWKDGVLIFNNSDLDSFIFLMERWYGININVIGKTDENWAINGRFKYESFESVFKSLEFSRGIKYKIEDNQVSIYINNN</sequence>
<evidence type="ECO:0000256" key="1">
    <source>
        <dbReference type="SAM" id="Phobius"/>
    </source>
</evidence>
<keyword evidence="1" id="KW-0812">Transmembrane</keyword>
<proteinExistence type="predicted"/>
<keyword evidence="5" id="KW-1185">Reference proteome</keyword>
<gene>
    <name evidence="4" type="ORF">GCM10007383_35790</name>
</gene>
<keyword evidence="1" id="KW-1133">Transmembrane helix</keyword>
<evidence type="ECO:0000313" key="4">
    <source>
        <dbReference type="EMBL" id="GGW48547.1"/>
    </source>
</evidence>
<evidence type="ECO:0000259" key="2">
    <source>
        <dbReference type="Pfam" id="PF04773"/>
    </source>
</evidence>
<accession>A0A918MR70</accession>
<feature type="domain" description="Protein FecR C-terminal" evidence="3">
    <location>
        <begin position="278"/>
        <end position="345"/>
    </location>
</feature>
<protein>
    <recommendedName>
        <fullName evidence="6">FecR family protein</fullName>
    </recommendedName>
</protein>
<organism evidence="4 5">
    <name type="scientific">Arenibacter certesii</name>
    <dbReference type="NCBI Taxonomy" id="228955"/>
    <lineage>
        <taxon>Bacteria</taxon>
        <taxon>Pseudomonadati</taxon>
        <taxon>Bacteroidota</taxon>
        <taxon>Flavobacteriia</taxon>
        <taxon>Flavobacteriales</taxon>
        <taxon>Flavobacteriaceae</taxon>
        <taxon>Arenibacter</taxon>
    </lineage>
</organism>
<dbReference type="Proteomes" id="UP000634668">
    <property type="component" value="Unassembled WGS sequence"/>
</dbReference>
<reference evidence="4" key="2">
    <citation type="submission" date="2020-09" db="EMBL/GenBank/DDBJ databases">
        <authorList>
            <person name="Sun Q."/>
            <person name="Kim S."/>
        </authorList>
    </citation>
    <scope>NUCLEOTIDE SEQUENCE</scope>
    <source>
        <strain evidence="4">KCTC 12113</strain>
    </source>
</reference>
<evidence type="ECO:0008006" key="6">
    <source>
        <dbReference type="Google" id="ProtNLM"/>
    </source>
</evidence>
<dbReference type="Gene3D" id="3.55.50.30">
    <property type="match status" value="1"/>
</dbReference>
<dbReference type="PANTHER" id="PTHR30273">
    <property type="entry name" value="PERIPLASMIC SIGNAL SENSOR AND SIGMA FACTOR ACTIVATOR FECR-RELATED"/>
    <property type="match status" value="1"/>
</dbReference>
<dbReference type="InterPro" id="IPR032508">
    <property type="entry name" value="FecR_C"/>
</dbReference>
<dbReference type="EMBL" id="BMWP01000036">
    <property type="protein sequence ID" value="GGW48547.1"/>
    <property type="molecule type" value="Genomic_DNA"/>
</dbReference>
<feature type="transmembrane region" description="Helical" evidence="1">
    <location>
        <begin position="100"/>
        <end position="119"/>
    </location>
</feature>
<feature type="domain" description="FecR protein" evidence="2">
    <location>
        <begin position="137"/>
        <end position="229"/>
    </location>
</feature>
<dbReference type="InterPro" id="IPR012373">
    <property type="entry name" value="Ferrdict_sens_TM"/>
</dbReference>
<dbReference type="GO" id="GO:0016989">
    <property type="term" value="F:sigma factor antagonist activity"/>
    <property type="evidence" value="ECO:0007669"/>
    <property type="project" value="TreeGrafter"/>
</dbReference>
<dbReference type="Pfam" id="PF16344">
    <property type="entry name" value="FecR_C"/>
    <property type="match status" value="1"/>
</dbReference>
<dbReference type="PANTHER" id="PTHR30273:SF2">
    <property type="entry name" value="PROTEIN FECR"/>
    <property type="match status" value="1"/>
</dbReference>
<dbReference type="PIRSF" id="PIRSF018266">
    <property type="entry name" value="FecR"/>
    <property type="match status" value="1"/>
</dbReference>
<comment type="caution">
    <text evidence="4">The sequence shown here is derived from an EMBL/GenBank/DDBJ whole genome shotgun (WGS) entry which is preliminary data.</text>
</comment>
<evidence type="ECO:0000259" key="3">
    <source>
        <dbReference type="Pfam" id="PF16344"/>
    </source>
</evidence>
<reference evidence="4" key="1">
    <citation type="journal article" date="2014" name="Int. J. Syst. Evol. Microbiol.">
        <title>Complete genome sequence of Corynebacterium casei LMG S-19264T (=DSM 44701T), isolated from a smear-ripened cheese.</title>
        <authorList>
            <consortium name="US DOE Joint Genome Institute (JGI-PGF)"/>
            <person name="Walter F."/>
            <person name="Albersmeier A."/>
            <person name="Kalinowski J."/>
            <person name="Ruckert C."/>
        </authorList>
    </citation>
    <scope>NUCLEOTIDE SEQUENCE</scope>
    <source>
        <strain evidence="4">KCTC 12113</strain>
    </source>
</reference>
<name>A0A918MR70_9FLAO</name>
<dbReference type="AlphaFoldDB" id="A0A918MR70"/>
<keyword evidence="1" id="KW-0472">Membrane</keyword>
<evidence type="ECO:0000313" key="5">
    <source>
        <dbReference type="Proteomes" id="UP000634668"/>
    </source>
</evidence>
<dbReference type="Pfam" id="PF04773">
    <property type="entry name" value="FecR"/>
    <property type="match status" value="1"/>
</dbReference>
<dbReference type="InterPro" id="IPR006860">
    <property type="entry name" value="FecR"/>
</dbReference>
<dbReference type="Gene3D" id="2.60.120.1440">
    <property type="match status" value="1"/>
</dbReference>